<reference evidence="1 2" key="1">
    <citation type="submission" date="2017-05" db="EMBL/GenBank/DDBJ databases">
        <title>The genome sequence of Geobacillus thermocatenulatus DSM 730.</title>
        <authorList>
            <person name="Ramaloko W.T."/>
            <person name="Koen N."/>
            <person name="Polliack S."/>
            <person name="Aliyu H."/>
            <person name="Lebre P."/>
            <person name="Mohr T."/>
            <person name="Oswald F."/>
            <person name="Zwick M."/>
            <person name="Neumann A."/>
            <person name="Syldatk C."/>
            <person name="Cowan D."/>
            <person name="De Maayer P."/>
        </authorList>
    </citation>
    <scope>NUCLEOTIDE SEQUENCE [LARGE SCALE GENOMIC DNA]</scope>
    <source>
        <strain evidence="1 2">BGSC 93A1</strain>
    </source>
</reference>
<gene>
    <name evidence="1" type="ORF">B9L19_10690</name>
</gene>
<evidence type="ECO:0000313" key="2">
    <source>
        <dbReference type="Proteomes" id="UP000198378"/>
    </source>
</evidence>
<sequence>MSRTKVRNPRRGSFRNVTHKYFTHTWLAASIGKPHGAHADFPAAPKRRPPAQTLLAAGVFHP</sequence>
<keyword evidence="2" id="KW-1185">Reference proteome</keyword>
<dbReference type="EMBL" id="NEWK01000002">
    <property type="protein sequence ID" value="OXB86030.1"/>
    <property type="molecule type" value="Genomic_DNA"/>
</dbReference>
<organism evidence="1 2">
    <name type="scientific">Geobacillus thermocatenulatus</name>
    <dbReference type="NCBI Taxonomy" id="33938"/>
    <lineage>
        <taxon>Bacteria</taxon>
        <taxon>Bacillati</taxon>
        <taxon>Bacillota</taxon>
        <taxon>Bacilli</taxon>
        <taxon>Bacillales</taxon>
        <taxon>Anoxybacillaceae</taxon>
        <taxon>Geobacillus</taxon>
        <taxon>Geobacillus thermoleovorans group</taxon>
    </lineage>
</organism>
<dbReference type="AlphaFoldDB" id="A0AA91QMR8"/>
<proteinExistence type="predicted"/>
<accession>A0AA91QMR8</accession>
<dbReference type="Proteomes" id="UP000198378">
    <property type="component" value="Unassembled WGS sequence"/>
</dbReference>
<evidence type="ECO:0000313" key="1">
    <source>
        <dbReference type="EMBL" id="OXB86030.1"/>
    </source>
</evidence>
<name>A0AA91QMR8_9BACL</name>
<comment type="caution">
    <text evidence="1">The sequence shown here is derived from an EMBL/GenBank/DDBJ whole genome shotgun (WGS) entry which is preliminary data.</text>
</comment>
<protein>
    <submittedName>
        <fullName evidence="1">Uncharacterized protein</fullName>
    </submittedName>
</protein>